<feature type="region of interest" description="Disordered" evidence="2">
    <location>
        <begin position="493"/>
        <end position="539"/>
    </location>
</feature>
<feature type="region of interest" description="Disordered" evidence="2">
    <location>
        <begin position="1"/>
        <end position="27"/>
    </location>
</feature>
<comment type="caution">
    <text evidence="3">The sequence shown here is derived from an EMBL/GenBank/DDBJ whole genome shotgun (WGS) entry which is preliminary data.</text>
</comment>
<feature type="compositionally biased region" description="Gly residues" evidence="2">
    <location>
        <begin position="579"/>
        <end position="588"/>
    </location>
</feature>
<keyword evidence="4" id="KW-1185">Reference proteome</keyword>
<sequence length="644" mass="67431">MATSVARQPTMLSTGAGKLPAKPASPDHERAAKLVHAIQEAKQLLDGSLGLHDLVSLYEHVRVLEEALAEARRDQDALVKKLADLVGQKDAETRARHEVQADVEKLHGEKAALQEQLAAEKKAFREELAAAQEALKIEEAMAASLREDLKAEREELEDLGCYAIEQEPLKGIEGSIKERLNDIFALAAKLAAAHFGIDLPERTLSDDGLWRPFQRHEGVKNTIPFPMKNTSIAKQMRVGAFLSVLAHELWQHIFRPSWLVSNDSPLNQVLDVMLETDPDHEAYVRAVLYRLDLSYGKMVSDPEAQRAETVKANVINTVLHLVPEDLQDGFRSQLHALCIKACAHWRFVQMLDSRIGRVHHPELDRFHARPLSISAIAGGGSSSSTTTTTTTSISTNSNNATTNSAKPRANGTTQPPGQTNKQQPPSSPASSAAEPNTAATTTPSSRPDPVLIWPGFYNISTGRYLAQDLLVHGYKLMPEHLAAAKAEERAARRASLALAPSTSATPPPPPPTAAAAAAAATGPHREKRGRKRTGSISQAGKAGGVLASFLGGGDAGVEGAGSGAAGDRERGANPSTTGSGSGASGNGKGKVKGNGSEHGGGGSGSGTGTTTTATAAAAATGKGAAVVANGSGSGSGSGSGRKGA</sequence>
<name>A0ABR4D691_9PEZI</name>
<accession>A0ABR4D691</accession>
<feature type="region of interest" description="Disordered" evidence="2">
    <location>
        <begin position="560"/>
        <end position="644"/>
    </location>
</feature>
<keyword evidence="1" id="KW-0175">Coiled coil</keyword>
<reference evidence="3 4" key="1">
    <citation type="journal article" date="2024" name="Commun. Biol.">
        <title>Comparative genomic analysis of thermophilic fungi reveals convergent evolutionary adaptations and gene losses.</title>
        <authorList>
            <person name="Steindorff A.S."/>
            <person name="Aguilar-Pontes M.V."/>
            <person name="Robinson A.J."/>
            <person name="Andreopoulos B."/>
            <person name="LaButti K."/>
            <person name="Kuo A."/>
            <person name="Mondo S."/>
            <person name="Riley R."/>
            <person name="Otillar R."/>
            <person name="Haridas S."/>
            <person name="Lipzen A."/>
            <person name="Grimwood J."/>
            <person name="Schmutz J."/>
            <person name="Clum A."/>
            <person name="Reid I.D."/>
            <person name="Moisan M.C."/>
            <person name="Butler G."/>
            <person name="Nguyen T.T.M."/>
            <person name="Dewar K."/>
            <person name="Conant G."/>
            <person name="Drula E."/>
            <person name="Henrissat B."/>
            <person name="Hansel C."/>
            <person name="Singer S."/>
            <person name="Hutchinson M.I."/>
            <person name="de Vries R.P."/>
            <person name="Natvig D.O."/>
            <person name="Powell A.J."/>
            <person name="Tsang A."/>
            <person name="Grigoriev I.V."/>
        </authorList>
    </citation>
    <scope>NUCLEOTIDE SEQUENCE [LARGE SCALE GENOMIC DNA]</scope>
    <source>
        <strain evidence="3 4">ATCC 22073</strain>
    </source>
</reference>
<feature type="compositionally biased region" description="Gly residues" evidence="2">
    <location>
        <begin position="596"/>
        <end position="607"/>
    </location>
</feature>
<organism evidence="3 4">
    <name type="scientific">Remersonia thermophila</name>
    <dbReference type="NCBI Taxonomy" id="72144"/>
    <lineage>
        <taxon>Eukaryota</taxon>
        <taxon>Fungi</taxon>
        <taxon>Dikarya</taxon>
        <taxon>Ascomycota</taxon>
        <taxon>Pezizomycotina</taxon>
        <taxon>Sordariomycetes</taxon>
        <taxon>Sordariomycetidae</taxon>
        <taxon>Sordariales</taxon>
        <taxon>Sordariales incertae sedis</taxon>
        <taxon>Remersonia</taxon>
    </lineage>
</organism>
<feature type="compositionally biased region" description="Polar residues" evidence="2">
    <location>
        <begin position="1"/>
        <end position="13"/>
    </location>
</feature>
<proteinExistence type="predicted"/>
<gene>
    <name evidence="3" type="ORF">VTJ83DRAFT_6897</name>
</gene>
<dbReference type="GeneID" id="98128302"/>
<feature type="coiled-coil region" evidence="1">
    <location>
        <begin position="54"/>
        <end position="159"/>
    </location>
</feature>
<feature type="compositionally biased region" description="Polar residues" evidence="2">
    <location>
        <begin position="410"/>
        <end position="423"/>
    </location>
</feature>
<dbReference type="RefSeq" id="XP_070864524.1">
    <property type="nucleotide sequence ID" value="XM_071013658.1"/>
</dbReference>
<feature type="region of interest" description="Disordered" evidence="2">
    <location>
        <begin position="377"/>
        <end position="451"/>
    </location>
</feature>
<feature type="compositionally biased region" description="Low complexity" evidence="2">
    <location>
        <begin position="493"/>
        <end position="504"/>
    </location>
</feature>
<protein>
    <submittedName>
        <fullName evidence="3">Uncharacterized protein</fullName>
    </submittedName>
</protein>
<evidence type="ECO:0000256" key="1">
    <source>
        <dbReference type="SAM" id="Coils"/>
    </source>
</evidence>
<feature type="compositionally biased region" description="Low complexity" evidence="2">
    <location>
        <begin position="428"/>
        <end position="445"/>
    </location>
</feature>
<feature type="compositionally biased region" description="Low complexity" evidence="2">
    <location>
        <begin position="377"/>
        <end position="405"/>
    </location>
</feature>
<evidence type="ECO:0000313" key="4">
    <source>
        <dbReference type="Proteomes" id="UP001600064"/>
    </source>
</evidence>
<evidence type="ECO:0000313" key="3">
    <source>
        <dbReference type="EMBL" id="KAL2265797.1"/>
    </source>
</evidence>
<feature type="compositionally biased region" description="Gly residues" evidence="2">
    <location>
        <begin position="631"/>
        <end position="644"/>
    </location>
</feature>
<dbReference type="EMBL" id="JAZGUE010000006">
    <property type="protein sequence ID" value="KAL2265797.1"/>
    <property type="molecule type" value="Genomic_DNA"/>
</dbReference>
<dbReference type="Proteomes" id="UP001600064">
    <property type="component" value="Unassembled WGS sequence"/>
</dbReference>
<evidence type="ECO:0000256" key="2">
    <source>
        <dbReference type="SAM" id="MobiDB-lite"/>
    </source>
</evidence>
<feature type="compositionally biased region" description="Low complexity" evidence="2">
    <location>
        <begin position="608"/>
        <end position="630"/>
    </location>
</feature>